<feature type="region of interest" description="Disordered" evidence="1">
    <location>
        <begin position="1"/>
        <end position="101"/>
    </location>
</feature>
<evidence type="ECO:0000313" key="3">
    <source>
        <dbReference type="Proteomes" id="UP000314294"/>
    </source>
</evidence>
<proteinExistence type="predicted"/>
<feature type="compositionally biased region" description="Polar residues" evidence="1">
    <location>
        <begin position="34"/>
        <end position="56"/>
    </location>
</feature>
<sequence length="101" mass="10375">MQYLTSPSPQSGFPCGRACASRTSEGLEPISFGRKQQQPAERGGRSSSTLAHQSAAGSRAQGLRVQGSGLRAQGSGLRAQGSGLSSYACFKRGDGDISRAG</sequence>
<accession>A0A4Z2DYR8</accession>
<feature type="compositionally biased region" description="Basic and acidic residues" evidence="1">
    <location>
        <begin position="91"/>
        <end position="101"/>
    </location>
</feature>
<evidence type="ECO:0000256" key="1">
    <source>
        <dbReference type="SAM" id="MobiDB-lite"/>
    </source>
</evidence>
<protein>
    <submittedName>
        <fullName evidence="2">Uncharacterized protein</fullName>
    </submittedName>
</protein>
<comment type="caution">
    <text evidence="2">The sequence shown here is derived from an EMBL/GenBank/DDBJ whole genome shotgun (WGS) entry which is preliminary data.</text>
</comment>
<name>A0A4Z2DYR8_9TELE</name>
<reference evidence="2 3" key="1">
    <citation type="submission" date="2019-03" db="EMBL/GenBank/DDBJ databases">
        <title>First draft genome of Liparis tanakae, snailfish: a comprehensive survey of snailfish specific genes.</title>
        <authorList>
            <person name="Kim W."/>
            <person name="Song I."/>
            <person name="Jeong J.-H."/>
            <person name="Kim D."/>
            <person name="Kim S."/>
            <person name="Ryu S."/>
            <person name="Song J.Y."/>
            <person name="Lee S.K."/>
        </authorList>
    </citation>
    <scope>NUCLEOTIDE SEQUENCE [LARGE SCALE GENOMIC DNA]</scope>
    <source>
        <tissue evidence="2">Muscle</tissue>
    </source>
</reference>
<gene>
    <name evidence="2" type="ORF">EYF80_068194</name>
</gene>
<dbReference type="EMBL" id="SRLO01026422">
    <property type="protein sequence ID" value="TNN21694.1"/>
    <property type="molecule type" value="Genomic_DNA"/>
</dbReference>
<feature type="compositionally biased region" description="Polar residues" evidence="1">
    <location>
        <begin position="1"/>
        <end position="11"/>
    </location>
</feature>
<organism evidence="2 3">
    <name type="scientific">Liparis tanakae</name>
    <name type="common">Tanaka's snailfish</name>
    <dbReference type="NCBI Taxonomy" id="230148"/>
    <lineage>
        <taxon>Eukaryota</taxon>
        <taxon>Metazoa</taxon>
        <taxon>Chordata</taxon>
        <taxon>Craniata</taxon>
        <taxon>Vertebrata</taxon>
        <taxon>Euteleostomi</taxon>
        <taxon>Actinopterygii</taxon>
        <taxon>Neopterygii</taxon>
        <taxon>Teleostei</taxon>
        <taxon>Neoteleostei</taxon>
        <taxon>Acanthomorphata</taxon>
        <taxon>Eupercaria</taxon>
        <taxon>Perciformes</taxon>
        <taxon>Cottioidei</taxon>
        <taxon>Cottales</taxon>
        <taxon>Liparidae</taxon>
        <taxon>Liparis</taxon>
    </lineage>
</organism>
<keyword evidence="3" id="KW-1185">Reference proteome</keyword>
<evidence type="ECO:0000313" key="2">
    <source>
        <dbReference type="EMBL" id="TNN21694.1"/>
    </source>
</evidence>
<dbReference type="Proteomes" id="UP000314294">
    <property type="component" value="Unassembled WGS sequence"/>
</dbReference>
<dbReference type="AlphaFoldDB" id="A0A4Z2DYR8"/>